<feature type="transmembrane region" description="Helical" evidence="2">
    <location>
        <begin position="52"/>
        <end position="75"/>
    </location>
</feature>
<dbReference type="EC" id="2.4.-.-" evidence="3"/>
<organism evidence="3 4">
    <name type="scientific">Novosphingobium tardum</name>
    <dbReference type="NCBI Taxonomy" id="1538021"/>
    <lineage>
        <taxon>Bacteria</taxon>
        <taxon>Pseudomonadati</taxon>
        <taxon>Pseudomonadota</taxon>
        <taxon>Alphaproteobacteria</taxon>
        <taxon>Sphingomonadales</taxon>
        <taxon>Sphingomonadaceae</taxon>
        <taxon>Novosphingobium</taxon>
    </lineage>
</organism>
<keyword evidence="3" id="KW-0808">Transferase</keyword>
<protein>
    <submittedName>
        <fullName evidence="3">Glycosyltransferase</fullName>
        <ecNumber evidence="3">2.4.-.-</ecNumber>
    </submittedName>
</protein>
<dbReference type="InterPro" id="IPR029044">
    <property type="entry name" value="Nucleotide-diphossugar_trans"/>
</dbReference>
<keyword evidence="2" id="KW-1133">Transmembrane helix</keyword>
<sequence>MATMRRRGKRKGTGPDRAARSTGRSGGTAGLVVLWGYSLFQWLELVQRELLLFAAAWFVLGALDEVVVDLTWLGLRLRGRGRAEVLVGDDSAELTGPAAVLVPTWREAAVIGAMIEHCRTSWPQKALRIYVGCYCNDPGTLSAAIEGAGDDPRVRIVVHEALGPTTKADCLNRLYTALCADEERGGEAARSVILHDAEDMVHPAALALMDRHLVTADFVQLPCSPCRSRARGGSQGTMATNSPKRMGRHWLFAMR</sequence>
<name>A0ABV8RP78_9SPHN</name>
<feature type="region of interest" description="Disordered" evidence="1">
    <location>
        <begin position="1"/>
        <end position="24"/>
    </location>
</feature>
<reference evidence="4" key="1">
    <citation type="journal article" date="2019" name="Int. J. Syst. Evol. Microbiol.">
        <title>The Global Catalogue of Microorganisms (GCM) 10K type strain sequencing project: providing services to taxonomists for standard genome sequencing and annotation.</title>
        <authorList>
            <consortium name="The Broad Institute Genomics Platform"/>
            <consortium name="The Broad Institute Genome Sequencing Center for Infectious Disease"/>
            <person name="Wu L."/>
            <person name="Ma J."/>
        </authorList>
    </citation>
    <scope>NUCLEOTIDE SEQUENCE [LARGE SCALE GENOMIC DNA]</scope>
    <source>
        <strain evidence="4">CGMCC 1.12989</strain>
    </source>
</reference>
<dbReference type="RefSeq" id="WP_379537958.1">
    <property type="nucleotide sequence ID" value="NZ_JBHSDR010000003.1"/>
</dbReference>
<feature type="transmembrane region" description="Helical" evidence="2">
    <location>
        <begin position="21"/>
        <end position="40"/>
    </location>
</feature>
<dbReference type="Proteomes" id="UP001595828">
    <property type="component" value="Unassembled WGS sequence"/>
</dbReference>
<keyword evidence="2" id="KW-0472">Membrane</keyword>
<evidence type="ECO:0000313" key="3">
    <source>
        <dbReference type="EMBL" id="MFC4294509.1"/>
    </source>
</evidence>
<evidence type="ECO:0000256" key="1">
    <source>
        <dbReference type="SAM" id="MobiDB-lite"/>
    </source>
</evidence>
<feature type="compositionally biased region" description="Basic residues" evidence="1">
    <location>
        <begin position="1"/>
        <end position="12"/>
    </location>
</feature>
<accession>A0ABV8RP78</accession>
<dbReference type="GO" id="GO:0016757">
    <property type="term" value="F:glycosyltransferase activity"/>
    <property type="evidence" value="ECO:0007669"/>
    <property type="project" value="UniProtKB-KW"/>
</dbReference>
<comment type="caution">
    <text evidence="3">The sequence shown here is derived from an EMBL/GenBank/DDBJ whole genome shotgun (WGS) entry which is preliminary data.</text>
</comment>
<keyword evidence="3" id="KW-0328">Glycosyltransferase</keyword>
<dbReference type="Pfam" id="PF13641">
    <property type="entry name" value="Glyco_tranf_2_3"/>
    <property type="match status" value="1"/>
</dbReference>
<evidence type="ECO:0000313" key="4">
    <source>
        <dbReference type="Proteomes" id="UP001595828"/>
    </source>
</evidence>
<dbReference type="SUPFAM" id="SSF53448">
    <property type="entry name" value="Nucleotide-diphospho-sugar transferases"/>
    <property type="match status" value="1"/>
</dbReference>
<keyword evidence="2" id="KW-0812">Transmembrane</keyword>
<proteinExistence type="predicted"/>
<dbReference type="EMBL" id="JBHSDR010000003">
    <property type="protein sequence ID" value="MFC4294509.1"/>
    <property type="molecule type" value="Genomic_DNA"/>
</dbReference>
<keyword evidence="4" id="KW-1185">Reference proteome</keyword>
<evidence type="ECO:0000256" key="2">
    <source>
        <dbReference type="SAM" id="Phobius"/>
    </source>
</evidence>
<gene>
    <name evidence="3" type="ORF">ACFO0A_05485</name>
</gene>